<reference evidence="1 2" key="1">
    <citation type="journal article" date="2015" name="PLoS ONE">
        <title>Genome Sequence of Bacillus endophyticus and Analysis of Its Companion Mechanism in the Ketogulonigenium vulgare-Bacillus Strain Consortium.</title>
        <authorList>
            <person name="Jia N."/>
            <person name="Du J."/>
            <person name="Ding M.Z."/>
            <person name="Gao F."/>
            <person name="Yuan Y.J."/>
        </authorList>
    </citation>
    <scope>NUCLEOTIDE SEQUENCE [LARGE SCALE GENOMIC DNA]</scope>
    <source>
        <strain evidence="1 2">Hbe603</strain>
    </source>
</reference>
<dbReference type="KEGG" id="beo:BEH_08305"/>
<dbReference type="GeneID" id="93703581"/>
<dbReference type="PATRIC" id="fig|135735.6.peg.1708"/>
<dbReference type="PANTHER" id="PTHR40051:SF1">
    <property type="entry name" value="YOLD-LIKE FAMILY PROTEIN"/>
    <property type="match status" value="1"/>
</dbReference>
<reference evidence="2" key="2">
    <citation type="submission" date="2015-06" db="EMBL/GenBank/DDBJ databases">
        <title>Genome Sequence of Bacillus endophyticus and Analysis of its Companion Mechanism in the Ketogulonigenium vulgare-Bacillus strain Consortium.</title>
        <authorList>
            <person name="Jia N."/>
            <person name="Du J."/>
            <person name="Ding M.-Z."/>
            <person name="Gao F."/>
            <person name="Yuan Y.-J."/>
        </authorList>
    </citation>
    <scope>NUCLEOTIDE SEQUENCE [LARGE SCALE GENOMIC DNA]</scope>
    <source>
        <strain evidence="2">Hbe603</strain>
    </source>
</reference>
<keyword evidence="2" id="KW-1185">Reference proteome</keyword>
<gene>
    <name evidence="1" type="ORF">BEH_08305</name>
</gene>
<dbReference type="OrthoDB" id="2390144at2"/>
<proteinExistence type="predicted"/>
<dbReference type="RefSeq" id="WP_040058062.1">
    <property type="nucleotide sequence ID" value="NZ_CP011974.1"/>
</dbReference>
<organism evidence="1 2">
    <name type="scientific">Priestia filamentosa</name>
    <dbReference type="NCBI Taxonomy" id="1402861"/>
    <lineage>
        <taxon>Bacteria</taxon>
        <taxon>Bacillati</taxon>
        <taxon>Bacillota</taxon>
        <taxon>Bacilli</taxon>
        <taxon>Bacillales</taxon>
        <taxon>Bacillaceae</taxon>
        <taxon>Priestia</taxon>
    </lineage>
</organism>
<name>A0A1X7G2L7_9BACI</name>
<accession>A0A1X7G2L7</accession>
<dbReference type="PANTHER" id="PTHR40051">
    <property type="entry name" value="IG HYPOTHETICAL 15966"/>
    <property type="match status" value="1"/>
</dbReference>
<sequence>MKDRGMKKWRAFASIPEQYIGLQEIIYKQLEVPKPLLTEDQMEQMNQVLVEALYTNQKVYLTCYKHGKYITETGFIQFVDSSRDIFIFNAESSKLKKKIKLSEVINIRFV</sequence>
<evidence type="ECO:0000313" key="2">
    <source>
        <dbReference type="Proteomes" id="UP000036202"/>
    </source>
</evidence>
<accession>A0A0H4KEQ2</accession>
<evidence type="ECO:0000313" key="1">
    <source>
        <dbReference type="EMBL" id="AKO92100.1"/>
    </source>
</evidence>
<dbReference type="Pfam" id="PF08863">
    <property type="entry name" value="YolD"/>
    <property type="match status" value="1"/>
</dbReference>
<dbReference type="AlphaFoldDB" id="A0A1X7G2L7"/>
<dbReference type="Proteomes" id="UP000036202">
    <property type="component" value="Chromosome"/>
</dbReference>
<dbReference type="EMBL" id="CP011974">
    <property type="protein sequence ID" value="AKO92100.1"/>
    <property type="molecule type" value="Genomic_DNA"/>
</dbReference>
<protein>
    <submittedName>
        <fullName evidence="1">Uncharacterized protein</fullName>
    </submittedName>
</protein>
<dbReference type="InterPro" id="IPR014962">
    <property type="entry name" value="YolD"/>
</dbReference>